<organism evidence="1 2">
    <name type="scientific">Blastomonas fulva</name>
    <dbReference type="NCBI Taxonomy" id="1550728"/>
    <lineage>
        <taxon>Bacteria</taxon>
        <taxon>Pseudomonadati</taxon>
        <taxon>Pseudomonadota</taxon>
        <taxon>Alphaproteobacteria</taxon>
        <taxon>Sphingomonadales</taxon>
        <taxon>Sphingomonadaceae</taxon>
        <taxon>Blastomonas</taxon>
    </lineage>
</organism>
<sequence length="136" mass="14802">MKLLTRKLAAKLQFNARQRAAALGQGSPEPDPLPVVRFFNPLGSASWLATELDEDGILFGLADLGFGCPELGSFALFELEDIRLPLGLRIERDIVFDPVLPLSVYTYAARQCGAIVTAQSELAMAASALRARQLDR</sequence>
<dbReference type="GeneID" id="303484235"/>
<dbReference type="Proteomes" id="UP000258016">
    <property type="component" value="Chromosome"/>
</dbReference>
<proteinExistence type="predicted"/>
<reference evidence="1 2" key="1">
    <citation type="submission" date="2017-03" db="EMBL/GenBank/DDBJ databases">
        <title>Complete genome sequence of Blastomonas fulva degrading microcsystin LR.</title>
        <authorList>
            <person name="Lee H.-g."/>
            <person name="Jin L."/>
            <person name="oh H.-M."/>
        </authorList>
    </citation>
    <scope>NUCLEOTIDE SEQUENCE [LARGE SCALE GENOMIC DNA]</scope>
    <source>
        <strain evidence="1 2">T2</strain>
    </source>
</reference>
<name>A0ABN5B3S8_9SPHN</name>
<gene>
    <name evidence="1" type="ORF">B5J99_01455</name>
</gene>
<dbReference type="InterPro" id="IPR021341">
    <property type="entry name" value="DUF2958"/>
</dbReference>
<evidence type="ECO:0000313" key="2">
    <source>
        <dbReference type="Proteomes" id="UP000258016"/>
    </source>
</evidence>
<dbReference type="EMBL" id="CP020083">
    <property type="protein sequence ID" value="ASR50299.1"/>
    <property type="molecule type" value="Genomic_DNA"/>
</dbReference>
<accession>A0ABN5B3S8</accession>
<evidence type="ECO:0000313" key="1">
    <source>
        <dbReference type="EMBL" id="ASR50299.1"/>
    </source>
</evidence>
<dbReference type="RefSeq" id="WP_117351246.1">
    <property type="nucleotide sequence ID" value="NZ_CP020083.1"/>
</dbReference>
<evidence type="ECO:0008006" key="3">
    <source>
        <dbReference type="Google" id="ProtNLM"/>
    </source>
</evidence>
<keyword evidence="2" id="KW-1185">Reference proteome</keyword>
<dbReference type="Pfam" id="PF11171">
    <property type="entry name" value="DUF2958"/>
    <property type="match status" value="1"/>
</dbReference>
<protein>
    <recommendedName>
        <fullName evidence="3">Single-stranded DNA endonuclease</fullName>
    </recommendedName>
</protein>